<evidence type="ECO:0000313" key="8">
    <source>
        <dbReference type="Proteomes" id="UP000029121"/>
    </source>
</evidence>
<protein>
    <recommendedName>
        <fullName evidence="6">S-protein homolog</fullName>
    </recommendedName>
</protein>
<dbReference type="PANTHER" id="PTHR31232:SF83">
    <property type="entry name" value="S-PROTEIN HOMOLOG"/>
    <property type="match status" value="1"/>
</dbReference>
<organism evidence="7 8">
    <name type="scientific">Capsella rubella</name>
    <dbReference type="NCBI Taxonomy" id="81985"/>
    <lineage>
        <taxon>Eukaryota</taxon>
        <taxon>Viridiplantae</taxon>
        <taxon>Streptophyta</taxon>
        <taxon>Embryophyta</taxon>
        <taxon>Tracheophyta</taxon>
        <taxon>Spermatophyta</taxon>
        <taxon>Magnoliopsida</taxon>
        <taxon>eudicotyledons</taxon>
        <taxon>Gunneridae</taxon>
        <taxon>Pentapetalae</taxon>
        <taxon>rosids</taxon>
        <taxon>malvids</taxon>
        <taxon>Brassicales</taxon>
        <taxon>Brassicaceae</taxon>
        <taxon>Camelineae</taxon>
        <taxon>Capsella</taxon>
    </lineage>
</organism>
<evidence type="ECO:0000256" key="5">
    <source>
        <dbReference type="ARBA" id="ARBA00022729"/>
    </source>
</evidence>
<dbReference type="eggNOG" id="ENOG502R1FV">
    <property type="taxonomic scope" value="Eukaryota"/>
</dbReference>
<dbReference type="EMBL" id="KB870810">
    <property type="protein sequence ID" value="EOA23104.1"/>
    <property type="molecule type" value="Genomic_DNA"/>
</dbReference>
<comment type="subcellular location">
    <subcellularLocation>
        <location evidence="1 6">Secreted</location>
    </subcellularLocation>
</comment>
<keyword evidence="5" id="KW-0732">Signal</keyword>
<dbReference type="AlphaFoldDB" id="R0H1K0"/>
<dbReference type="PANTHER" id="PTHR31232">
    <property type="match status" value="1"/>
</dbReference>
<dbReference type="OrthoDB" id="1021310at2759"/>
<comment type="similarity">
    <text evidence="2 6">Belongs to the plant self-incompatibility (S1) protein family.</text>
</comment>
<keyword evidence="3 6" id="KW-0713">Self-incompatibility</keyword>
<evidence type="ECO:0000313" key="7">
    <source>
        <dbReference type="EMBL" id="EOA23104.1"/>
    </source>
</evidence>
<accession>R0H1K0</accession>
<keyword evidence="8" id="KW-1185">Reference proteome</keyword>
<dbReference type="Pfam" id="PF05938">
    <property type="entry name" value="Self-incomp_S1"/>
    <property type="match status" value="1"/>
</dbReference>
<reference evidence="8" key="1">
    <citation type="journal article" date="2013" name="Nat. Genet.">
        <title>The Capsella rubella genome and the genomic consequences of rapid mating system evolution.</title>
        <authorList>
            <person name="Slotte T."/>
            <person name="Hazzouri K.M."/>
            <person name="Agren J.A."/>
            <person name="Koenig D."/>
            <person name="Maumus F."/>
            <person name="Guo Y.L."/>
            <person name="Steige K."/>
            <person name="Platts A.E."/>
            <person name="Escobar J.S."/>
            <person name="Newman L.K."/>
            <person name="Wang W."/>
            <person name="Mandakova T."/>
            <person name="Vello E."/>
            <person name="Smith L.M."/>
            <person name="Henz S.R."/>
            <person name="Steffen J."/>
            <person name="Takuno S."/>
            <person name="Brandvain Y."/>
            <person name="Coop G."/>
            <person name="Andolfatto P."/>
            <person name="Hu T.T."/>
            <person name="Blanchette M."/>
            <person name="Clark R.M."/>
            <person name="Quesneville H."/>
            <person name="Nordborg M."/>
            <person name="Gaut B.S."/>
            <person name="Lysak M.A."/>
            <person name="Jenkins J."/>
            <person name="Grimwood J."/>
            <person name="Chapman J."/>
            <person name="Prochnik S."/>
            <person name="Shu S."/>
            <person name="Rokhsar D."/>
            <person name="Schmutz J."/>
            <person name="Weigel D."/>
            <person name="Wright S.I."/>
        </authorList>
    </citation>
    <scope>NUCLEOTIDE SEQUENCE [LARGE SCALE GENOMIC DNA]</scope>
    <source>
        <strain evidence="8">cv. Monte Gargano</strain>
    </source>
</reference>
<dbReference type="InterPro" id="IPR010264">
    <property type="entry name" value="Self-incomp_S1"/>
</dbReference>
<proteinExistence type="inferred from homology"/>
<dbReference type="KEGG" id="crb:17883476"/>
<dbReference type="GO" id="GO:0005576">
    <property type="term" value="C:extracellular region"/>
    <property type="evidence" value="ECO:0007669"/>
    <property type="project" value="UniProtKB-SubCell"/>
</dbReference>
<keyword evidence="4 6" id="KW-0964">Secreted</keyword>
<dbReference type="GO" id="GO:0060320">
    <property type="term" value="P:rejection of self pollen"/>
    <property type="evidence" value="ECO:0007669"/>
    <property type="project" value="UniProtKB-KW"/>
</dbReference>
<evidence type="ECO:0000256" key="1">
    <source>
        <dbReference type="ARBA" id="ARBA00004613"/>
    </source>
</evidence>
<name>R0H1K0_9BRAS</name>
<evidence type="ECO:0000256" key="3">
    <source>
        <dbReference type="ARBA" id="ARBA00022471"/>
    </source>
</evidence>
<gene>
    <name evidence="7" type="ORF">CARUB_v10003897mg</name>
</gene>
<evidence type="ECO:0000256" key="6">
    <source>
        <dbReference type="RuleBase" id="RU367044"/>
    </source>
</evidence>
<evidence type="ECO:0000256" key="4">
    <source>
        <dbReference type="ARBA" id="ARBA00022525"/>
    </source>
</evidence>
<sequence>MENRDRYFVVKQQPTAPVLYKTPKPKAELFKRAIEFGFKMGSTFRLATAFTWCLLVASACFPSTTSAARFEVRNEIARHPGRNRSLAINCWSSNNKLGMHALKPGQAKSWSFKPVFLKIPFFYTYFECTFFTAFGSPYGQTAPVFAGERLFRWKCDNPDEEVCIWVVKRDGLYLRKITRDDKGQKLYGDELTMVWIGGTNYHPVQEDP</sequence>
<dbReference type="Proteomes" id="UP000029121">
    <property type="component" value="Unassembled WGS sequence"/>
</dbReference>
<evidence type="ECO:0000256" key="2">
    <source>
        <dbReference type="ARBA" id="ARBA00005581"/>
    </source>
</evidence>